<feature type="region of interest" description="Disordered" evidence="1">
    <location>
        <begin position="962"/>
        <end position="1024"/>
    </location>
</feature>
<dbReference type="Gene3D" id="3.60.10.10">
    <property type="entry name" value="Endonuclease/exonuclease/phosphatase"/>
    <property type="match status" value="1"/>
</dbReference>
<dbReference type="AlphaFoldDB" id="A0A8H5M3P2"/>
<organism evidence="3 4">
    <name type="scientific">Tricholomella constricta</name>
    <dbReference type="NCBI Taxonomy" id="117010"/>
    <lineage>
        <taxon>Eukaryota</taxon>
        <taxon>Fungi</taxon>
        <taxon>Dikarya</taxon>
        <taxon>Basidiomycota</taxon>
        <taxon>Agaricomycotina</taxon>
        <taxon>Agaricomycetes</taxon>
        <taxon>Agaricomycetidae</taxon>
        <taxon>Agaricales</taxon>
        <taxon>Tricholomatineae</taxon>
        <taxon>Lyophyllaceae</taxon>
        <taxon>Tricholomella</taxon>
    </lineage>
</organism>
<feature type="region of interest" description="Disordered" evidence="1">
    <location>
        <begin position="523"/>
        <end position="636"/>
    </location>
</feature>
<feature type="compositionally biased region" description="Acidic residues" evidence="1">
    <location>
        <begin position="587"/>
        <end position="596"/>
    </location>
</feature>
<dbReference type="Proteomes" id="UP000565441">
    <property type="component" value="Unassembled WGS sequence"/>
</dbReference>
<protein>
    <recommendedName>
        <fullName evidence="2">Endonuclease/exonuclease/phosphatase domain-containing protein</fullName>
    </recommendedName>
</protein>
<feature type="region of interest" description="Disordered" evidence="1">
    <location>
        <begin position="191"/>
        <end position="255"/>
    </location>
</feature>
<keyword evidence="4" id="KW-1185">Reference proteome</keyword>
<feature type="compositionally biased region" description="Low complexity" evidence="1">
    <location>
        <begin position="553"/>
        <end position="574"/>
    </location>
</feature>
<dbReference type="InterPro" id="IPR036691">
    <property type="entry name" value="Endo/exonu/phosph_ase_sf"/>
</dbReference>
<sequence length="1024" mass="113705">MTFPTLTVGGRSQAEMQAPSVNTFEFHRPKKPPSTAHSERARLAQTPQKSIGKRKEHAVTTPQTPTRKIARPGVHISPIQLQDTDMELSEGEEEEADTPSIHPAEQAIKHLLQAVNTNLTQLSDHHTWDAETRELAKTAAAKLLPELTAQKGTEPHTVSEADSAKTSQDIVLSMTILKDLTKAVHILNERLDGKPTPTTGKNSASSPRDLQGTKSVHATGPTFRPVKPQHSANPNLSQPNTHIPRPPKPRTPLDSHHPARLVVISHNGPLAQDQLPERIAVTAINERLAQFEDSKHIRVASARYNHRSNLILMTREDQTGAELKTHANKFIDILTPAGATPDAIELATDDRRYKVRVNGIWTGRDNGRIHSPEEIDAELKLNNPVMGKVNPTGPPRWVRAEVDLWGQDYSSAVLEFKAEDDAKALLATKRIAVFARFCEIVPHADRPPVMQCGNCWAFGHHAGRCRDAAKCRVCAGPHAEHDHPPTPTGSTQFDDTNPRPDFKCANCGDKHPATDRKCAERARAIGTAKESKKPSTQSGGKTRPPRKKPSPPTTTSTPQPTATNPTITQQQPPQRNTGVHNTPQDGTEGEPEDQMDTEPTGETVDTDWGTARTKTHQGALKKAKPRKNAITSPPELTNRFTQLQNEPDDPYASLHGPPKLNTNRSNHVCHTLLNAYIDSFDLILITEPWWDKIGNDQIGPVAHAAWTPILPAATIPRGQRPRVMAYTKNRPDFTITLRSDIAQDLDIQVLDVQQANFPTTTIVNIYSQPRAKSSTGRRTDASVRLQALRLPEDDPVIISGDWNQHHPDWSTNNKPPSTKTRQLVDWIREQGYSLLNEKGVPTYFEHRARGASTVIDLTFANPAAIALDTTKEWTIDGSLSCGSDHHAIRWVIDHGCTEIENITGTKYNFKDADPKEWKTEFESELEKESDRWNSLTNLTIPRSPEQLDEDVALLTEAMKSATATTTKVKHPSKKAKPWWTETLNETNTERTSLRKQQQEHIAQWGTPCETPVQTRTPRLDPQNA</sequence>
<dbReference type="InterPro" id="IPR005135">
    <property type="entry name" value="Endo/exonuclease/phosphatase"/>
</dbReference>
<feature type="compositionally biased region" description="Basic and acidic residues" evidence="1">
    <location>
        <begin position="987"/>
        <end position="998"/>
    </location>
</feature>
<dbReference type="GO" id="GO:0003824">
    <property type="term" value="F:catalytic activity"/>
    <property type="evidence" value="ECO:0007669"/>
    <property type="project" value="InterPro"/>
</dbReference>
<evidence type="ECO:0000259" key="2">
    <source>
        <dbReference type="Pfam" id="PF14529"/>
    </source>
</evidence>
<feature type="compositionally biased region" description="Polar residues" evidence="1">
    <location>
        <begin position="230"/>
        <end position="241"/>
    </location>
</feature>
<evidence type="ECO:0000313" key="4">
    <source>
        <dbReference type="Proteomes" id="UP000565441"/>
    </source>
</evidence>
<comment type="caution">
    <text evidence="3">The sequence shown here is derived from an EMBL/GenBank/DDBJ whole genome shotgun (WGS) entry which is preliminary data.</text>
</comment>
<evidence type="ECO:0000313" key="3">
    <source>
        <dbReference type="EMBL" id="KAF5379688.1"/>
    </source>
</evidence>
<feature type="compositionally biased region" description="Polar residues" evidence="1">
    <location>
        <begin position="196"/>
        <end position="216"/>
    </location>
</feature>
<name>A0A8H5M3P2_9AGAR</name>
<evidence type="ECO:0000256" key="1">
    <source>
        <dbReference type="SAM" id="MobiDB-lite"/>
    </source>
</evidence>
<feature type="compositionally biased region" description="Basic residues" evidence="1">
    <location>
        <begin position="967"/>
        <end position="976"/>
    </location>
</feature>
<feature type="region of interest" description="Disordered" evidence="1">
    <location>
        <begin position="478"/>
        <end position="497"/>
    </location>
</feature>
<dbReference type="SUPFAM" id="SSF56219">
    <property type="entry name" value="DNase I-like"/>
    <property type="match status" value="1"/>
</dbReference>
<dbReference type="OrthoDB" id="2855870at2759"/>
<accession>A0A8H5M3P2</accession>
<feature type="domain" description="Endonuclease/exonuclease/phosphatase" evidence="2">
    <location>
        <begin position="761"/>
        <end position="888"/>
    </location>
</feature>
<reference evidence="3 4" key="1">
    <citation type="journal article" date="2020" name="ISME J.">
        <title>Uncovering the hidden diversity of litter-decomposition mechanisms in mushroom-forming fungi.</title>
        <authorList>
            <person name="Floudas D."/>
            <person name="Bentzer J."/>
            <person name="Ahren D."/>
            <person name="Johansson T."/>
            <person name="Persson P."/>
            <person name="Tunlid A."/>
        </authorList>
    </citation>
    <scope>NUCLEOTIDE SEQUENCE [LARGE SCALE GENOMIC DNA]</scope>
    <source>
        <strain evidence="3 4">CBS 661.87</strain>
    </source>
</reference>
<dbReference type="EMBL" id="JAACJP010000015">
    <property type="protein sequence ID" value="KAF5379688.1"/>
    <property type="molecule type" value="Genomic_DNA"/>
</dbReference>
<feature type="compositionally biased region" description="Polar residues" evidence="1">
    <location>
        <begin position="575"/>
        <end position="585"/>
    </location>
</feature>
<feature type="compositionally biased region" description="Basic and acidic residues" evidence="1">
    <location>
        <begin position="523"/>
        <end position="533"/>
    </location>
</feature>
<feature type="compositionally biased region" description="Basic residues" evidence="1">
    <location>
        <begin position="613"/>
        <end position="627"/>
    </location>
</feature>
<feature type="region of interest" description="Disordered" evidence="1">
    <location>
        <begin position="1"/>
        <end position="74"/>
    </location>
</feature>
<dbReference type="Pfam" id="PF14529">
    <property type="entry name" value="Exo_endo_phos_2"/>
    <property type="match status" value="1"/>
</dbReference>
<gene>
    <name evidence="3" type="ORF">D9615_005657</name>
</gene>
<proteinExistence type="predicted"/>
<feature type="compositionally biased region" description="Polar residues" evidence="1">
    <location>
        <begin position="1011"/>
        <end position="1024"/>
    </location>
</feature>